<sequence>MSSSDEEEVIPTRLVRRRRNYCNTSSDAIGDAFVEKGCLNKEESKEDRISSLSDEIIHKIMSFMNTKYAVQTCVLSKRWESLWKSLPYLDFNCMTFPFKGVPWEDYGRYREEEEETKINSSFHSFITQVLFRRHHTNLVKVCVQTLYEAYGFNLQGLIAYALDHNVKQLSIMSDYGGDFVLPESFYTCQSLEAVHLQDSPIIPKFLALPALKSLHLDRFKMTSKSFNFRNFSVEGYECKVVINAPRLMSFWYCGYAPTVCSSVDLASIDDAYFDMRNKYIYGDWEVEEFVDMYIDICPEHVHRLINTLKEFRHARSLTLSMEAIQALSKFPSLLDVYRLPFANLKYLKIKVELWRSCIEAEMHACVLNFFFNSSANAKLEFCK</sequence>
<keyword evidence="3" id="KW-1185">Reference proteome</keyword>
<dbReference type="Proteomes" id="UP000187203">
    <property type="component" value="Unassembled WGS sequence"/>
</dbReference>
<dbReference type="STRING" id="93759.A0A1R3FU28"/>
<dbReference type="InterPro" id="IPR053197">
    <property type="entry name" value="F-box_SCFL_complex_component"/>
</dbReference>
<dbReference type="InterPro" id="IPR053781">
    <property type="entry name" value="F-box_AtFBL13-like"/>
</dbReference>
<dbReference type="PANTHER" id="PTHR34223">
    <property type="entry name" value="OS11G0201299 PROTEIN"/>
    <property type="match status" value="1"/>
</dbReference>
<dbReference type="EMBL" id="AWUE01024903">
    <property type="protein sequence ID" value="OMO49348.1"/>
    <property type="molecule type" value="Genomic_DNA"/>
</dbReference>
<gene>
    <name evidence="2" type="ORF">COLO4_38579</name>
</gene>
<dbReference type="SMART" id="SM00256">
    <property type="entry name" value="FBOX"/>
    <property type="match status" value="1"/>
</dbReference>
<dbReference type="Gene3D" id="1.20.1280.50">
    <property type="match status" value="1"/>
</dbReference>
<proteinExistence type="predicted"/>
<dbReference type="OrthoDB" id="1002541at2759"/>
<name>A0A1R3FU28_9ROSI</name>
<dbReference type="InterPro" id="IPR001810">
    <property type="entry name" value="F-box_dom"/>
</dbReference>
<dbReference type="Pfam" id="PF00646">
    <property type="entry name" value="F-box"/>
    <property type="match status" value="1"/>
</dbReference>
<dbReference type="SUPFAM" id="SSF52047">
    <property type="entry name" value="RNI-like"/>
    <property type="match status" value="1"/>
</dbReference>
<accession>A0A1R3FU28</accession>
<evidence type="ECO:0000313" key="3">
    <source>
        <dbReference type="Proteomes" id="UP000187203"/>
    </source>
</evidence>
<protein>
    <recommendedName>
        <fullName evidence="1">F-box domain-containing protein</fullName>
    </recommendedName>
</protein>
<evidence type="ECO:0000313" key="2">
    <source>
        <dbReference type="EMBL" id="OMO49348.1"/>
    </source>
</evidence>
<organism evidence="2 3">
    <name type="scientific">Corchorus olitorius</name>
    <dbReference type="NCBI Taxonomy" id="93759"/>
    <lineage>
        <taxon>Eukaryota</taxon>
        <taxon>Viridiplantae</taxon>
        <taxon>Streptophyta</taxon>
        <taxon>Embryophyta</taxon>
        <taxon>Tracheophyta</taxon>
        <taxon>Spermatophyta</taxon>
        <taxon>Magnoliopsida</taxon>
        <taxon>eudicotyledons</taxon>
        <taxon>Gunneridae</taxon>
        <taxon>Pentapetalae</taxon>
        <taxon>rosids</taxon>
        <taxon>malvids</taxon>
        <taxon>Malvales</taxon>
        <taxon>Malvaceae</taxon>
        <taxon>Grewioideae</taxon>
        <taxon>Apeibeae</taxon>
        <taxon>Corchorus</taxon>
    </lineage>
</organism>
<dbReference type="InterPro" id="IPR036047">
    <property type="entry name" value="F-box-like_dom_sf"/>
</dbReference>
<dbReference type="CDD" id="cd22160">
    <property type="entry name" value="F-box_AtFBL13-like"/>
    <property type="match status" value="1"/>
</dbReference>
<dbReference type="PANTHER" id="PTHR34223:SF51">
    <property type="entry name" value="OS06G0556300 PROTEIN"/>
    <property type="match status" value="1"/>
</dbReference>
<reference evidence="3" key="1">
    <citation type="submission" date="2013-09" db="EMBL/GenBank/DDBJ databases">
        <title>Corchorus olitorius genome sequencing.</title>
        <authorList>
            <person name="Alam M."/>
            <person name="Haque M.S."/>
            <person name="Islam M.S."/>
            <person name="Emdad E.M."/>
            <person name="Islam M.M."/>
            <person name="Ahmed B."/>
            <person name="Halim A."/>
            <person name="Hossen Q.M.M."/>
            <person name="Hossain M.Z."/>
            <person name="Ahmed R."/>
            <person name="Khan M.M."/>
            <person name="Islam R."/>
            <person name="Rashid M.M."/>
            <person name="Khan S.A."/>
            <person name="Rahman M.S."/>
            <person name="Alam M."/>
            <person name="Yahiya A.S."/>
            <person name="Khan M.S."/>
            <person name="Azam M.S."/>
            <person name="Haque T."/>
            <person name="Lashkar M.Z.H."/>
            <person name="Akhand A.I."/>
            <person name="Morshed G."/>
            <person name="Roy S."/>
            <person name="Uddin K.S."/>
            <person name="Rabeya T."/>
            <person name="Hossain A.S."/>
            <person name="Chowdhury A."/>
            <person name="Snigdha A.R."/>
            <person name="Mortoza M.S."/>
            <person name="Matin S.A."/>
            <person name="Hoque S.M.E."/>
            <person name="Islam M.K."/>
            <person name="Roy D.K."/>
            <person name="Haider R."/>
            <person name="Moosa M.M."/>
            <person name="Elias S.M."/>
            <person name="Hasan A.M."/>
            <person name="Jahan S."/>
            <person name="Shafiuddin M."/>
            <person name="Mahmood N."/>
            <person name="Shommy N.S."/>
        </authorList>
    </citation>
    <scope>NUCLEOTIDE SEQUENCE [LARGE SCALE GENOMIC DNA]</scope>
    <source>
        <strain evidence="3">cv. O-4</strain>
    </source>
</reference>
<dbReference type="SUPFAM" id="SSF81383">
    <property type="entry name" value="F-box domain"/>
    <property type="match status" value="1"/>
</dbReference>
<dbReference type="AlphaFoldDB" id="A0A1R3FU28"/>
<feature type="domain" description="F-box" evidence="1">
    <location>
        <begin position="52"/>
        <end position="93"/>
    </location>
</feature>
<evidence type="ECO:0000259" key="1">
    <source>
        <dbReference type="SMART" id="SM00256"/>
    </source>
</evidence>
<comment type="caution">
    <text evidence="2">The sequence shown here is derived from an EMBL/GenBank/DDBJ whole genome shotgun (WGS) entry which is preliminary data.</text>
</comment>